<dbReference type="EMBL" id="QQAX01000006">
    <property type="protein sequence ID" value="RDI46058.1"/>
    <property type="molecule type" value="Genomic_DNA"/>
</dbReference>
<name>A0A370GQR4_9COXI</name>
<sequence length="139" mass="14286">MLVKKTILKGLLAIGIGIPAFAQAADLVITNNTNQDSTVIANKGACSYPALGEVGITRAHKSNTVPESKLKLACMANKSDCKADVYMTSNCSGPIIATASFEVVTKDGKPGQGLKSIQIKDSAYAVTGGGFNITISGGH</sequence>
<dbReference type="AlphaFoldDB" id="A0A370GQR4"/>
<dbReference type="RefSeq" id="WP_114833956.1">
    <property type="nucleotide sequence ID" value="NZ_LR699114.1"/>
</dbReference>
<protein>
    <submittedName>
        <fullName evidence="2">Uncharacterized protein</fullName>
    </submittedName>
</protein>
<evidence type="ECO:0000313" key="2">
    <source>
        <dbReference type="EMBL" id="RDI46058.1"/>
    </source>
</evidence>
<keyword evidence="1" id="KW-0732">Signal</keyword>
<dbReference type="OrthoDB" id="9989542at2"/>
<evidence type="ECO:0000313" key="3">
    <source>
        <dbReference type="Proteomes" id="UP000254720"/>
    </source>
</evidence>
<keyword evidence="3" id="KW-1185">Reference proteome</keyword>
<feature type="signal peptide" evidence="1">
    <location>
        <begin position="1"/>
        <end position="24"/>
    </location>
</feature>
<dbReference type="Proteomes" id="UP000254720">
    <property type="component" value="Unassembled WGS sequence"/>
</dbReference>
<organism evidence="2 3">
    <name type="scientific">Aquicella lusitana</name>
    <dbReference type="NCBI Taxonomy" id="254246"/>
    <lineage>
        <taxon>Bacteria</taxon>
        <taxon>Pseudomonadati</taxon>
        <taxon>Pseudomonadota</taxon>
        <taxon>Gammaproteobacteria</taxon>
        <taxon>Legionellales</taxon>
        <taxon>Coxiellaceae</taxon>
        <taxon>Aquicella</taxon>
    </lineage>
</organism>
<proteinExistence type="predicted"/>
<accession>A0A370GQR4</accession>
<evidence type="ECO:0000256" key="1">
    <source>
        <dbReference type="SAM" id="SignalP"/>
    </source>
</evidence>
<gene>
    <name evidence="2" type="ORF">C8D86_10662</name>
</gene>
<feature type="chain" id="PRO_5017002672" evidence="1">
    <location>
        <begin position="25"/>
        <end position="139"/>
    </location>
</feature>
<dbReference type="InterPro" id="IPR056211">
    <property type="entry name" value="NttC-like"/>
</dbReference>
<comment type="caution">
    <text evidence="2">The sequence shown here is derived from an EMBL/GenBank/DDBJ whole genome shotgun (WGS) entry which is preliminary data.</text>
</comment>
<reference evidence="2 3" key="1">
    <citation type="submission" date="2018-07" db="EMBL/GenBank/DDBJ databases">
        <title>Genomic Encyclopedia of Type Strains, Phase IV (KMG-IV): sequencing the most valuable type-strain genomes for metagenomic binning, comparative biology and taxonomic classification.</title>
        <authorList>
            <person name="Goeker M."/>
        </authorList>
    </citation>
    <scope>NUCLEOTIDE SEQUENCE [LARGE SCALE GENOMIC DNA]</scope>
    <source>
        <strain evidence="2 3">DSM 16500</strain>
    </source>
</reference>
<dbReference type="Pfam" id="PF24268">
    <property type="entry name" value="NttC"/>
    <property type="match status" value="1"/>
</dbReference>